<accession>A0A1I3X579</accession>
<dbReference type="RefSeq" id="WP_066598915.1">
    <property type="nucleotide sequence ID" value="NZ_FORY01000040.1"/>
</dbReference>
<evidence type="ECO:0000313" key="3">
    <source>
        <dbReference type="Proteomes" id="UP000183299"/>
    </source>
</evidence>
<gene>
    <name evidence="2" type="ORF">SAMN04488138_1408</name>
</gene>
<dbReference type="GeneID" id="98667074"/>
<proteinExistence type="predicted"/>
<dbReference type="AlphaFoldDB" id="A0A1I3X579"/>
<dbReference type="STRING" id="576117.SAMN04488138_1408"/>
<evidence type="ECO:0000256" key="1">
    <source>
        <dbReference type="SAM" id="Phobius"/>
    </source>
</evidence>
<organism evidence="2 3">
    <name type="scientific">Celeribacter halophilus</name>
    <dbReference type="NCBI Taxonomy" id="576117"/>
    <lineage>
        <taxon>Bacteria</taxon>
        <taxon>Pseudomonadati</taxon>
        <taxon>Pseudomonadota</taxon>
        <taxon>Alphaproteobacteria</taxon>
        <taxon>Rhodobacterales</taxon>
        <taxon>Roseobacteraceae</taxon>
        <taxon>Celeribacter</taxon>
    </lineage>
</organism>
<dbReference type="Proteomes" id="UP000183299">
    <property type="component" value="Unassembled WGS sequence"/>
</dbReference>
<name>A0A1I3X579_9RHOB</name>
<dbReference type="EMBL" id="FORY01000040">
    <property type="protein sequence ID" value="SFK14753.1"/>
    <property type="molecule type" value="Genomic_DNA"/>
</dbReference>
<reference evidence="2 3" key="1">
    <citation type="submission" date="2016-10" db="EMBL/GenBank/DDBJ databases">
        <authorList>
            <person name="de Groot N.N."/>
        </authorList>
    </citation>
    <scope>NUCLEOTIDE SEQUENCE [LARGE SCALE GENOMIC DNA]</scope>
    <source>
        <strain evidence="2 3">CGMCC 1.8891</strain>
    </source>
</reference>
<protein>
    <submittedName>
        <fullName evidence="2">Uncharacterized protein</fullName>
    </submittedName>
</protein>
<keyword evidence="1" id="KW-1133">Transmembrane helix</keyword>
<keyword evidence="3" id="KW-1185">Reference proteome</keyword>
<keyword evidence="1" id="KW-0812">Transmembrane</keyword>
<evidence type="ECO:0000313" key="2">
    <source>
        <dbReference type="EMBL" id="SFK14753.1"/>
    </source>
</evidence>
<keyword evidence="1" id="KW-0472">Membrane</keyword>
<sequence>MAKRPAPPMKRYPEVDRSDGAIIAAVFCLGILALLAPIAMSMNETPRSICEGQGKIYIGDGLCISQDDALDLIRTQLNP</sequence>
<feature type="transmembrane region" description="Helical" evidence="1">
    <location>
        <begin position="21"/>
        <end position="40"/>
    </location>
</feature>